<proteinExistence type="inferred from homology"/>
<accession>A0A1F6FRV1</accession>
<comment type="caution">
    <text evidence="7">Lacks conserved residue(s) required for the propagation of feature annotation.</text>
</comment>
<evidence type="ECO:0000256" key="1">
    <source>
        <dbReference type="ARBA" id="ARBA00001947"/>
    </source>
</evidence>
<dbReference type="SMART" id="SM00631">
    <property type="entry name" value="Zn_pept"/>
    <property type="match status" value="1"/>
</dbReference>
<evidence type="ECO:0000256" key="8">
    <source>
        <dbReference type="SAM" id="Phobius"/>
    </source>
</evidence>
<evidence type="ECO:0000256" key="2">
    <source>
        <dbReference type="ARBA" id="ARBA00005988"/>
    </source>
</evidence>
<comment type="caution">
    <text evidence="10">The sequence shown here is derived from an EMBL/GenBank/DDBJ whole genome shotgun (WGS) entry which is preliminary data.</text>
</comment>
<dbReference type="Proteomes" id="UP000179230">
    <property type="component" value="Unassembled WGS sequence"/>
</dbReference>
<dbReference type="GO" id="GO:0005615">
    <property type="term" value="C:extracellular space"/>
    <property type="evidence" value="ECO:0007669"/>
    <property type="project" value="TreeGrafter"/>
</dbReference>
<name>A0A1F6FRV1_9BACT</name>
<dbReference type="CDD" id="cd00596">
    <property type="entry name" value="Peptidase_M14_like"/>
    <property type="match status" value="1"/>
</dbReference>
<dbReference type="Gene3D" id="3.40.630.10">
    <property type="entry name" value="Zn peptidases"/>
    <property type="match status" value="1"/>
</dbReference>
<keyword evidence="8" id="KW-1133">Transmembrane helix</keyword>
<dbReference type="SUPFAM" id="SSF53187">
    <property type="entry name" value="Zn-dependent exopeptidases"/>
    <property type="match status" value="1"/>
</dbReference>
<dbReference type="InterPro" id="IPR000834">
    <property type="entry name" value="Peptidase_M14"/>
</dbReference>
<dbReference type="GO" id="GO:0004181">
    <property type="term" value="F:metallocarboxypeptidase activity"/>
    <property type="evidence" value="ECO:0007669"/>
    <property type="project" value="InterPro"/>
</dbReference>
<evidence type="ECO:0000256" key="4">
    <source>
        <dbReference type="ARBA" id="ARBA00022801"/>
    </source>
</evidence>
<evidence type="ECO:0000256" key="6">
    <source>
        <dbReference type="ARBA" id="ARBA00023049"/>
    </source>
</evidence>
<feature type="transmembrane region" description="Helical" evidence="8">
    <location>
        <begin position="5"/>
        <end position="22"/>
    </location>
</feature>
<keyword evidence="4" id="KW-0378">Hydrolase</keyword>
<keyword evidence="5" id="KW-0862">Zinc</keyword>
<dbReference type="GO" id="GO:0006508">
    <property type="term" value="P:proteolysis"/>
    <property type="evidence" value="ECO:0007669"/>
    <property type="project" value="UniProtKB-KW"/>
</dbReference>
<sequence length="306" mass="33040">MKYIVIIVATLLILGGGLYYFLTPTTEVTNPPKVTDETLVDTLTTSTVASTTDGLPVVRGPESTIGTSAGGTDITAYHFGNGPDEILFIGGIHGGYSWNTSLVAYELIDYLKDNPSAVPENITVTVIPELNPDGLESVIGKTGRFTAKDVTASQAVQVAGRYNDNEVDLNRNFNCQWQPTGKWQNKTVSGGSSPFSEPEAQAIEKYVNDYAPVAVITWYSAAGGVYSSNCENGVLSETTVLTDLFAKASGYPAYQEFDYYEITGDMVNWFASQNIPAISVLLTNHTDTEWSKNLAGVKAVLSHFEK</sequence>
<evidence type="ECO:0000313" key="10">
    <source>
        <dbReference type="EMBL" id="OGG88580.1"/>
    </source>
</evidence>
<keyword evidence="6" id="KW-0482">Metalloprotease</keyword>
<dbReference type="AlphaFoldDB" id="A0A1F6FRV1"/>
<gene>
    <name evidence="10" type="ORF">A2592_00290</name>
</gene>
<evidence type="ECO:0000313" key="11">
    <source>
        <dbReference type="Proteomes" id="UP000179230"/>
    </source>
</evidence>
<reference evidence="10 11" key="1">
    <citation type="journal article" date="2016" name="Nat. Commun.">
        <title>Thousands of microbial genomes shed light on interconnected biogeochemical processes in an aquifer system.</title>
        <authorList>
            <person name="Anantharaman K."/>
            <person name="Brown C.T."/>
            <person name="Hug L.A."/>
            <person name="Sharon I."/>
            <person name="Castelle C.J."/>
            <person name="Probst A.J."/>
            <person name="Thomas B.C."/>
            <person name="Singh A."/>
            <person name="Wilkins M.J."/>
            <person name="Karaoz U."/>
            <person name="Brodie E.L."/>
            <person name="Williams K.H."/>
            <person name="Hubbard S.S."/>
            <person name="Banfield J.F."/>
        </authorList>
    </citation>
    <scope>NUCLEOTIDE SEQUENCE [LARGE SCALE GENOMIC DNA]</scope>
</reference>
<protein>
    <recommendedName>
        <fullName evidence="9">Peptidase M14 domain-containing protein</fullName>
    </recommendedName>
</protein>
<evidence type="ECO:0000256" key="3">
    <source>
        <dbReference type="ARBA" id="ARBA00022670"/>
    </source>
</evidence>
<dbReference type="PROSITE" id="PS52035">
    <property type="entry name" value="PEPTIDASE_M14"/>
    <property type="match status" value="1"/>
</dbReference>
<feature type="domain" description="Peptidase M14" evidence="9">
    <location>
        <begin position="32"/>
        <end position="304"/>
    </location>
</feature>
<dbReference type="GO" id="GO:0008270">
    <property type="term" value="F:zinc ion binding"/>
    <property type="evidence" value="ECO:0007669"/>
    <property type="project" value="InterPro"/>
</dbReference>
<organism evidence="10 11">
    <name type="scientific">Candidatus Kaiserbacteria bacterium RIFOXYD1_FULL_42_15</name>
    <dbReference type="NCBI Taxonomy" id="1798532"/>
    <lineage>
        <taxon>Bacteria</taxon>
        <taxon>Candidatus Kaiseribacteriota</taxon>
    </lineage>
</organism>
<dbReference type="PANTHER" id="PTHR11705">
    <property type="entry name" value="PROTEASE FAMILY M14 CARBOXYPEPTIDASE A,B"/>
    <property type="match status" value="1"/>
</dbReference>
<dbReference type="Pfam" id="PF00246">
    <property type="entry name" value="Peptidase_M14"/>
    <property type="match status" value="1"/>
</dbReference>
<keyword evidence="8" id="KW-0812">Transmembrane</keyword>
<dbReference type="PANTHER" id="PTHR11705:SF143">
    <property type="entry name" value="SLL0236 PROTEIN"/>
    <property type="match status" value="1"/>
</dbReference>
<comment type="similarity">
    <text evidence="2 7">Belongs to the peptidase M14 family.</text>
</comment>
<comment type="cofactor">
    <cofactor evidence="1">
        <name>Zn(2+)</name>
        <dbReference type="ChEBI" id="CHEBI:29105"/>
    </cofactor>
</comment>
<keyword evidence="8" id="KW-0472">Membrane</keyword>
<keyword evidence="3" id="KW-0645">Protease</keyword>
<evidence type="ECO:0000259" key="9">
    <source>
        <dbReference type="PROSITE" id="PS52035"/>
    </source>
</evidence>
<dbReference type="EMBL" id="MFMT01000017">
    <property type="protein sequence ID" value="OGG88580.1"/>
    <property type="molecule type" value="Genomic_DNA"/>
</dbReference>
<evidence type="ECO:0000256" key="7">
    <source>
        <dbReference type="PROSITE-ProRule" id="PRU01379"/>
    </source>
</evidence>
<evidence type="ECO:0000256" key="5">
    <source>
        <dbReference type="ARBA" id="ARBA00022833"/>
    </source>
</evidence>